<evidence type="ECO:0000256" key="1">
    <source>
        <dbReference type="SAM" id="MobiDB-lite"/>
    </source>
</evidence>
<keyword evidence="3" id="KW-1185">Reference proteome</keyword>
<dbReference type="Proteomes" id="UP001195483">
    <property type="component" value="Unassembled WGS sequence"/>
</dbReference>
<reference evidence="2" key="1">
    <citation type="journal article" date="2021" name="Genome Biol. Evol.">
        <title>A High-Quality Reference Genome for a Parasitic Bivalve with Doubly Uniparental Inheritance (Bivalvia: Unionida).</title>
        <authorList>
            <person name="Smith C.H."/>
        </authorList>
    </citation>
    <scope>NUCLEOTIDE SEQUENCE</scope>
    <source>
        <strain evidence="2">CHS0354</strain>
    </source>
</reference>
<feature type="region of interest" description="Disordered" evidence="1">
    <location>
        <begin position="31"/>
        <end position="75"/>
    </location>
</feature>
<protein>
    <submittedName>
        <fullName evidence="2">Uncharacterized protein</fullName>
    </submittedName>
</protein>
<dbReference type="EMBL" id="JAEAOA010002057">
    <property type="protein sequence ID" value="KAK3581754.1"/>
    <property type="molecule type" value="Genomic_DNA"/>
</dbReference>
<proteinExistence type="predicted"/>
<gene>
    <name evidence="2" type="ORF">CHS0354_035085</name>
</gene>
<name>A0AAE0RY44_9BIVA</name>
<comment type="caution">
    <text evidence="2">The sequence shown here is derived from an EMBL/GenBank/DDBJ whole genome shotgun (WGS) entry which is preliminary data.</text>
</comment>
<accession>A0AAE0RY44</accession>
<reference evidence="2" key="3">
    <citation type="submission" date="2023-05" db="EMBL/GenBank/DDBJ databases">
        <authorList>
            <person name="Smith C.H."/>
        </authorList>
    </citation>
    <scope>NUCLEOTIDE SEQUENCE</scope>
    <source>
        <strain evidence="2">CHS0354</strain>
        <tissue evidence="2">Mantle</tissue>
    </source>
</reference>
<organism evidence="2 3">
    <name type="scientific">Potamilus streckersoni</name>
    <dbReference type="NCBI Taxonomy" id="2493646"/>
    <lineage>
        <taxon>Eukaryota</taxon>
        <taxon>Metazoa</taxon>
        <taxon>Spiralia</taxon>
        <taxon>Lophotrochozoa</taxon>
        <taxon>Mollusca</taxon>
        <taxon>Bivalvia</taxon>
        <taxon>Autobranchia</taxon>
        <taxon>Heteroconchia</taxon>
        <taxon>Palaeoheterodonta</taxon>
        <taxon>Unionida</taxon>
        <taxon>Unionoidea</taxon>
        <taxon>Unionidae</taxon>
        <taxon>Ambleminae</taxon>
        <taxon>Lampsilini</taxon>
        <taxon>Potamilus</taxon>
    </lineage>
</organism>
<feature type="compositionally biased region" description="Low complexity" evidence="1">
    <location>
        <begin position="31"/>
        <end position="40"/>
    </location>
</feature>
<evidence type="ECO:0000313" key="2">
    <source>
        <dbReference type="EMBL" id="KAK3581754.1"/>
    </source>
</evidence>
<reference evidence="2" key="2">
    <citation type="journal article" date="2021" name="Genome Biol. Evol.">
        <title>Developing a high-quality reference genome for a parasitic bivalve with doubly uniparental inheritance (Bivalvia: Unionida).</title>
        <authorList>
            <person name="Smith C.H."/>
        </authorList>
    </citation>
    <scope>NUCLEOTIDE SEQUENCE</scope>
    <source>
        <strain evidence="2">CHS0354</strain>
        <tissue evidence="2">Mantle</tissue>
    </source>
</reference>
<evidence type="ECO:0000313" key="3">
    <source>
        <dbReference type="Proteomes" id="UP001195483"/>
    </source>
</evidence>
<dbReference type="AlphaFoldDB" id="A0AAE0RY44"/>
<sequence length="75" mass="8316">MTATLIQYLPQILEMEYTGFINTLPTTLQTTASASTSGSPHECITEQPTQKPRDYGKRSPIHQQDAFNIALPQPP</sequence>